<comment type="caution">
    <text evidence="1">The sequence shown here is derived from an EMBL/GenBank/DDBJ whole genome shotgun (WGS) entry which is preliminary data.</text>
</comment>
<name>A0A392SV10_9FABA</name>
<evidence type="ECO:0000313" key="2">
    <source>
        <dbReference type="Proteomes" id="UP000265520"/>
    </source>
</evidence>
<organism evidence="1 2">
    <name type="scientific">Trifolium medium</name>
    <dbReference type="NCBI Taxonomy" id="97028"/>
    <lineage>
        <taxon>Eukaryota</taxon>
        <taxon>Viridiplantae</taxon>
        <taxon>Streptophyta</taxon>
        <taxon>Embryophyta</taxon>
        <taxon>Tracheophyta</taxon>
        <taxon>Spermatophyta</taxon>
        <taxon>Magnoliopsida</taxon>
        <taxon>eudicotyledons</taxon>
        <taxon>Gunneridae</taxon>
        <taxon>Pentapetalae</taxon>
        <taxon>rosids</taxon>
        <taxon>fabids</taxon>
        <taxon>Fabales</taxon>
        <taxon>Fabaceae</taxon>
        <taxon>Papilionoideae</taxon>
        <taxon>50 kb inversion clade</taxon>
        <taxon>NPAAA clade</taxon>
        <taxon>Hologalegina</taxon>
        <taxon>IRL clade</taxon>
        <taxon>Trifolieae</taxon>
        <taxon>Trifolium</taxon>
    </lineage>
</organism>
<keyword evidence="2" id="KW-1185">Reference proteome</keyword>
<dbReference type="EMBL" id="LXQA010441541">
    <property type="protein sequence ID" value="MCI52064.1"/>
    <property type="molecule type" value="Genomic_DNA"/>
</dbReference>
<evidence type="ECO:0000313" key="1">
    <source>
        <dbReference type="EMBL" id="MCI52064.1"/>
    </source>
</evidence>
<feature type="non-terminal residue" evidence="1">
    <location>
        <position position="1"/>
    </location>
</feature>
<accession>A0A392SV10</accession>
<dbReference type="AlphaFoldDB" id="A0A392SV10"/>
<reference evidence="1 2" key="1">
    <citation type="journal article" date="2018" name="Front. Plant Sci.">
        <title>Red Clover (Trifolium pratense) and Zigzag Clover (T. medium) - A Picture of Genomic Similarities and Differences.</title>
        <authorList>
            <person name="Dluhosova J."/>
            <person name="Istvanek J."/>
            <person name="Nedelnik J."/>
            <person name="Repkova J."/>
        </authorList>
    </citation>
    <scope>NUCLEOTIDE SEQUENCE [LARGE SCALE GENOMIC DNA]</scope>
    <source>
        <strain evidence="2">cv. 10/8</strain>
        <tissue evidence="1">Leaf</tissue>
    </source>
</reference>
<dbReference type="Proteomes" id="UP000265520">
    <property type="component" value="Unassembled WGS sequence"/>
</dbReference>
<sequence>ELMNLIEAAGLLKTVKGLRNFYDAAGENVQLEGSDERGSI</sequence>
<protein>
    <submittedName>
        <fullName evidence="1">Uncharacterized protein</fullName>
    </submittedName>
</protein>
<proteinExistence type="predicted"/>